<dbReference type="AlphaFoldDB" id="A0A455UQ31"/>
<gene>
    <name evidence="1" type="ORF">HSBAA_63400</name>
</gene>
<sequence length="71" mass="7969">MQRNMEELTPNTRELVRTSILAMHGDVELNTRLAAKPTLIFHLLGKLLLLRYGNGVCWGGGGYFDPPMIPM</sequence>
<proteinExistence type="predicted"/>
<evidence type="ECO:0000313" key="2">
    <source>
        <dbReference type="Proteomes" id="UP000320231"/>
    </source>
</evidence>
<reference evidence="1 2" key="1">
    <citation type="journal article" date="2019" name="Microbiol. Resour. Announc.">
        <title>Complete Genome Sequence of Halomonas sulfidaeris Strain Esulfide1 Isolated from a Metal Sulfide Rock at a Depth of 2,200 Meters, Obtained Using Nanopore Sequencing.</title>
        <authorList>
            <person name="Saito M."/>
            <person name="Nishigata A."/>
            <person name="Galipon J."/>
            <person name="Arakawa K."/>
        </authorList>
    </citation>
    <scope>NUCLEOTIDE SEQUENCE [LARGE SCALE GENOMIC DNA]</scope>
    <source>
        <strain evidence="1 2">ATCC BAA-803</strain>
    </source>
</reference>
<protein>
    <submittedName>
        <fullName evidence="1">Uncharacterized protein</fullName>
    </submittedName>
</protein>
<dbReference type="EMBL" id="AP019514">
    <property type="protein sequence ID" value="BBI65034.1"/>
    <property type="molecule type" value="Genomic_DNA"/>
</dbReference>
<accession>A0A455UQ31</accession>
<dbReference type="Proteomes" id="UP000320231">
    <property type="component" value="Chromosome"/>
</dbReference>
<name>A0A455UQ31_9GAMM</name>
<evidence type="ECO:0000313" key="1">
    <source>
        <dbReference type="EMBL" id="BBI65034.1"/>
    </source>
</evidence>
<organism evidence="1 2">
    <name type="scientific">Vreelandella sulfidaeris</name>
    <dbReference type="NCBI Taxonomy" id="115553"/>
    <lineage>
        <taxon>Bacteria</taxon>
        <taxon>Pseudomonadati</taxon>
        <taxon>Pseudomonadota</taxon>
        <taxon>Gammaproteobacteria</taxon>
        <taxon>Oceanospirillales</taxon>
        <taxon>Halomonadaceae</taxon>
        <taxon>Vreelandella</taxon>
    </lineage>
</organism>
<dbReference type="KEGG" id="hsr:HSBAA_63400"/>